<dbReference type="HOGENOM" id="CLU_2542007_0_0_1"/>
<feature type="region of interest" description="Disordered" evidence="1">
    <location>
        <begin position="19"/>
        <end position="39"/>
    </location>
</feature>
<keyword evidence="3" id="KW-1185">Reference proteome</keyword>
<dbReference type="Pfam" id="PF10346">
    <property type="entry name" value="Con-6"/>
    <property type="match status" value="1"/>
</dbReference>
<name>N1RHJ9_FUSC4</name>
<reference evidence="3" key="1">
    <citation type="submission" date="2012-09" db="EMBL/GenBank/DDBJ databases">
        <title>Genome sequencing and comparative transcriptomics of race 1 and race 4 of banana pathogen: Fusarium oxysporum f. sp. cubense.</title>
        <authorList>
            <person name="Fang X."/>
            <person name="Huang J."/>
        </authorList>
    </citation>
    <scope>NUCLEOTIDE SEQUENCE [LARGE SCALE GENOMIC DNA]</scope>
    <source>
        <strain evidence="3">race 4</strain>
    </source>
</reference>
<feature type="region of interest" description="Disordered" evidence="1">
    <location>
        <begin position="51"/>
        <end position="96"/>
    </location>
</feature>
<gene>
    <name evidence="2" type="ORF">FOC4_g10008178</name>
</gene>
<dbReference type="Proteomes" id="UP000016929">
    <property type="component" value="Unassembled WGS sequence"/>
</dbReference>
<evidence type="ECO:0008006" key="4">
    <source>
        <dbReference type="Google" id="ProtNLM"/>
    </source>
</evidence>
<proteinExistence type="predicted"/>
<accession>N1RHJ9</accession>
<dbReference type="OrthoDB" id="5419162at2759"/>
<protein>
    <recommendedName>
        <fullName evidence="4">Conidiation protein con-6</fullName>
    </recommendedName>
</protein>
<dbReference type="AlphaFoldDB" id="N1RHJ9"/>
<sequence>MNSAGDRSVISNDMQELREGGEEISHKIQGHKANLSNPSMNRLYMSVVSSIDTSQASKENSKKEIEALGGDANHYGNESDPRSKSAADNLEGSRVG</sequence>
<dbReference type="InterPro" id="IPR018824">
    <property type="entry name" value="Conidiation-specific_6"/>
</dbReference>
<organism evidence="2 3">
    <name type="scientific">Fusarium oxysporum f. sp. cubense (strain race 4)</name>
    <name type="common">Panama disease fungus</name>
    <dbReference type="NCBI Taxonomy" id="2502994"/>
    <lineage>
        <taxon>Eukaryota</taxon>
        <taxon>Fungi</taxon>
        <taxon>Dikarya</taxon>
        <taxon>Ascomycota</taxon>
        <taxon>Pezizomycotina</taxon>
        <taxon>Sordariomycetes</taxon>
        <taxon>Hypocreomycetidae</taxon>
        <taxon>Hypocreales</taxon>
        <taxon>Nectriaceae</taxon>
        <taxon>Fusarium</taxon>
        <taxon>Fusarium oxysporum species complex</taxon>
    </lineage>
</organism>
<reference evidence="3" key="2">
    <citation type="journal article" date="2014" name="PLoS ONE">
        <title>Genome and Transcriptome Analysis of the Fungal Pathogen Fusarium oxysporum f. sp. cubense Causing Banana Vascular Wilt Disease.</title>
        <authorList>
            <person name="Guo L."/>
            <person name="Han L."/>
            <person name="Yang L."/>
            <person name="Zeng H."/>
            <person name="Fan D."/>
            <person name="Zhu Y."/>
            <person name="Feng Y."/>
            <person name="Wang G."/>
            <person name="Peng C."/>
            <person name="Jiang X."/>
            <person name="Zhou D."/>
            <person name="Ni P."/>
            <person name="Liang C."/>
            <person name="Liu L."/>
            <person name="Wang J."/>
            <person name="Mao C."/>
            <person name="Fang X."/>
            <person name="Peng M."/>
            <person name="Huang J."/>
        </authorList>
    </citation>
    <scope>NUCLEOTIDE SEQUENCE [LARGE SCALE GENOMIC DNA]</scope>
    <source>
        <strain evidence="3">race 4</strain>
    </source>
</reference>
<evidence type="ECO:0000313" key="2">
    <source>
        <dbReference type="EMBL" id="EMT66053.1"/>
    </source>
</evidence>
<evidence type="ECO:0000256" key="1">
    <source>
        <dbReference type="SAM" id="MobiDB-lite"/>
    </source>
</evidence>
<evidence type="ECO:0000313" key="3">
    <source>
        <dbReference type="Proteomes" id="UP000016929"/>
    </source>
</evidence>
<dbReference type="EMBL" id="KB726989">
    <property type="protein sequence ID" value="EMT66053.1"/>
    <property type="molecule type" value="Genomic_DNA"/>
</dbReference>